<gene>
    <name evidence="2" type="ORF">PTZ04_21480</name>
</gene>
<feature type="region of interest" description="Disordered" evidence="1">
    <location>
        <begin position="439"/>
        <end position="474"/>
    </location>
</feature>
<dbReference type="Proteomes" id="UP001215087">
    <property type="component" value="Unassembled WGS sequence"/>
</dbReference>
<evidence type="ECO:0000313" key="3">
    <source>
        <dbReference type="Proteomes" id="UP001215087"/>
    </source>
</evidence>
<accession>A0ABT5UVY4</accession>
<evidence type="ECO:0000313" key="2">
    <source>
        <dbReference type="EMBL" id="MDE1472838.1"/>
    </source>
</evidence>
<proteinExistence type="predicted"/>
<keyword evidence="3" id="KW-1185">Reference proteome</keyword>
<comment type="caution">
    <text evidence="2">The sequence shown here is derived from an EMBL/GenBank/DDBJ whole genome shotgun (WGS) entry which is preliminary data.</text>
</comment>
<dbReference type="Pfam" id="PF05133">
    <property type="entry name" value="SPP1_portal"/>
    <property type="match status" value="1"/>
</dbReference>
<dbReference type="NCBIfam" id="TIGR01538">
    <property type="entry name" value="portal_SPP1"/>
    <property type="match status" value="1"/>
</dbReference>
<name>A0ABT5UVY4_EUBLI</name>
<dbReference type="InterPro" id="IPR006428">
    <property type="entry name" value="Portal_SPP1-type"/>
</dbReference>
<reference evidence="2 3" key="1">
    <citation type="submission" date="2023-02" db="EMBL/GenBank/DDBJ databases">
        <title>Comparative genome analysis of Eubacterium limosum species.</title>
        <authorList>
            <person name="Bak J.E."/>
        </authorList>
    </citation>
    <scope>NUCLEOTIDE SEQUENCE [LARGE SCALE GENOMIC DNA]</scope>
    <source>
        <strain evidence="2 3">KGMB01548</strain>
    </source>
</reference>
<protein>
    <submittedName>
        <fullName evidence="2">Phage portal protein</fullName>
    </submittedName>
</protein>
<dbReference type="RefSeq" id="WP_270508088.1">
    <property type="nucleotide sequence ID" value="NZ_JAQDDJ010000014.1"/>
</dbReference>
<evidence type="ECO:0000256" key="1">
    <source>
        <dbReference type="SAM" id="MobiDB-lite"/>
    </source>
</evidence>
<dbReference type="InterPro" id="IPR021145">
    <property type="entry name" value="Portal_protein_SPP1_Gp6-like"/>
</dbReference>
<dbReference type="EMBL" id="JAQSVD010000021">
    <property type="protein sequence ID" value="MDE1472838.1"/>
    <property type="molecule type" value="Genomic_DNA"/>
</dbReference>
<organism evidence="2 3">
    <name type="scientific">Eubacterium limosum</name>
    <dbReference type="NCBI Taxonomy" id="1736"/>
    <lineage>
        <taxon>Bacteria</taxon>
        <taxon>Bacillati</taxon>
        <taxon>Bacillota</taxon>
        <taxon>Clostridia</taxon>
        <taxon>Eubacteriales</taxon>
        <taxon>Eubacteriaceae</taxon>
        <taxon>Eubacterium</taxon>
    </lineage>
</organism>
<sequence length="474" mass="53795">MELEIAKKIIEQRIRGHDTFVNRANKAECYYKKQNDILSEAKKELDKESTIRTADNRVPSNFYKLLVNQKAAYMFSQPPLFDTGDDEGSKKVLDVLGDSYAKNCKSLCVKASHAGIAWLHYWIDQKGSFQYGVLDSRQVIPVWTSDLNRELSAVLRIYSEVDEKTGDEYILYEYWTDQECQAFRQKADLSIEEGLQSYYRFPVWAGGSLSDYSDTFKHDFGSVPFIPFLNNDETESDLTDIKELIDSYDKVYSGFVNDLEDIQEIILTVTNYGGEAESLGELWNEIKQKKIIQLESEGADDRSGVSTLAIEIPVEAREKLLQMTRKSIFEQGQGIDPDPQNFGNSSGVALSYLYSLLELKAGMVETEFRLSFAKFVRAICQFLGIQADTITQTWTRTSVSNDTELADIAAQSKDVISDETIVKNHPWVDNPTKELERLKAQRSEQMPEFDSIPKAAEVNGDDPLNGEDHGPKEQ</sequence>